<organism evidence="1 2">
    <name type="scientific">Campylobacter anatolicus</name>
    <dbReference type="NCBI Taxonomy" id="2829105"/>
    <lineage>
        <taxon>Bacteria</taxon>
        <taxon>Pseudomonadati</taxon>
        <taxon>Campylobacterota</taxon>
        <taxon>Epsilonproteobacteria</taxon>
        <taxon>Campylobacterales</taxon>
        <taxon>Campylobacteraceae</taxon>
        <taxon>Campylobacter</taxon>
    </lineage>
</organism>
<dbReference type="NCBIfam" id="TIGR02681">
    <property type="entry name" value="phage_pRha"/>
    <property type="match status" value="1"/>
</dbReference>
<dbReference type="EMBL" id="JAGSSW010000008">
    <property type="protein sequence ID" value="MBR8464431.1"/>
    <property type="molecule type" value="Genomic_DNA"/>
</dbReference>
<gene>
    <name evidence="1" type="ORF">KDD93_07620</name>
</gene>
<proteinExistence type="predicted"/>
<dbReference type="Pfam" id="PF09669">
    <property type="entry name" value="Phage_pRha"/>
    <property type="match status" value="1"/>
</dbReference>
<dbReference type="RefSeq" id="WP_212142321.1">
    <property type="nucleotide sequence ID" value="NZ_JAGSSW010000008.1"/>
</dbReference>
<evidence type="ECO:0000313" key="2">
    <source>
        <dbReference type="Proteomes" id="UP000682951"/>
    </source>
</evidence>
<keyword evidence="2" id="KW-1185">Reference proteome</keyword>
<sequence length="235" mass="27751">MKAVIINDINVNFKVSDERVFISSLELGQVFEKRHDSVLRVINKLPNDEFKNQNFAKHSYIDKTGRVLPCYNLTRDGFSLLVMGFTGEKAYKWKIEFIKAFNIMEAELQALKFKHHQSQINGYKSQIAQRNKQILRLKHRLCVAEIRMSEIYDAEVIDDSQIGKESLRALLHNARLERDYYFKKANELKQKQKFKDSEITRLLNNIQIQMDGVFKEIDVAMRYTNDDDYYLQITK</sequence>
<protein>
    <submittedName>
        <fullName evidence="1">Rha family transcriptional regulator</fullName>
    </submittedName>
</protein>
<dbReference type="Proteomes" id="UP000682951">
    <property type="component" value="Unassembled WGS sequence"/>
</dbReference>
<reference evidence="1 2" key="1">
    <citation type="submission" date="2021-04" db="EMBL/GenBank/DDBJ databases">
        <title>Molecular and phenotypic characterization and identification of bacterial isolates recovered from the Anatolian ground squirrels (Spermophilus xanthoprymnus) and which have the potential to form a new species in the Campylobacter genus.</title>
        <authorList>
            <person name="Aydin F."/>
            <person name="Abay S."/>
            <person name="Kayman T."/>
            <person name="Karakaya E."/>
            <person name="Mustak H.K."/>
            <person name="Mustak I.B."/>
            <person name="Bilgin N."/>
            <person name="Duzler A."/>
            <person name="Sahin O."/>
            <person name="Guran O."/>
            <person name="Saticioglu I.B."/>
        </authorList>
    </citation>
    <scope>NUCLEOTIDE SEQUENCE [LARGE SCALE GENOMIC DNA]</scope>
    <source>
        <strain evidence="2">faydin-G24</strain>
    </source>
</reference>
<dbReference type="InterPro" id="IPR014054">
    <property type="entry name" value="Phage_regulatory_Rha"/>
</dbReference>
<comment type="caution">
    <text evidence="1">The sequence shown here is derived from an EMBL/GenBank/DDBJ whole genome shotgun (WGS) entry which is preliminary data.</text>
</comment>
<accession>A0ABS5HK56</accession>
<evidence type="ECO:0000313" key="1">
    <source>
        <dbReference type="EMBL" id="MBR8464431.1"/>
    </source>
</evidence>
<name>A0ABS5HK56_9BACT</name>